<dbReference type="AlphaFoldDB" id="A0A418XP46"/>
<keyword evidence="3" id="KW-1185">Reference proteome</keyword>
<sequence length="148" mass="15673">MNKSFTFLGGMLLAFASLAMPVAHAAPEEAVLYKNPSCKCCDKYAEYLREGGFKVSVIADSAQFQRVNKASGVPPSLAGCHALTIDGYVVGGHVPLAAVNKLLTERPAIRGITLAGMPAGSPGMSGTQQKPFEIYAFDGAKAWLYMTQ</sequence>
<dbReference type="OrthoDB" id="14727at2"/>
<keyword evidence="1" id="KW-0732">Signal</keyword>
<dbReference type="RefSeq" id="WP_119954793.1">
    <property type="nucleotide sequence ID" value="NZ_QYUR01000002.1"/>
</dbReference>
<gene>
    <name evidence="2" type="ORF">D3879_13870</name>
</gene>
<dbReference type="EMBL" id="QYUR01000002">
    <property type="protein sequence ID" value="RJG14240.1"/>
    <property type="molecule type" value="Genomic_DNA"/>
</dbReference>
<name>A0A418XP46_9PSED</name>
<protein>
    <submittedName>
        <fullName evidence="2">DUF411 domain-containing protein</fullName>
    </submittedName>
</protein>
<dbReference type="Proteomes" id="UP000284021">
    <property type="component" value="Unassembled WGS sequence"/>
</dbReference>
<proteinExistence type="predicted"/>
<reference evidence="2 3" key="1">
    <citation type="submission" date="2018-09" db="EMBL/GenBank/DDBJ databases">
        <authorList>
            <person name="Zhu H."/>
        </authorList>
    </citation>
    <scope>NUCLEOTIDE SEQUENCE [LARGE SCALE GENOMIC DNA]</scope>
    <source>
        <strain evidence="2 3">K1S02-6</strain>
    </source>
</reference>
<evidence type="ECO:0000256" key="1">
    <source>
        <dbReference type="SAM" id="SignalP"/>
    </source>
</evidence>
<feature type="signal peptide" evidence="1">
    <location>
        <begin position="1"/>
        <end position="25"/>
    </location>
</feature>
<dbReference type="InterPro" id="IPR007332">
    <property type="entry name" value="DUF411"/>
</dbReference>
<feature type="chain" id="PRO_5019267090" evidence="1">
    <location>
        <begin position="26"/>
        <end position="148"/>
    </location>
</feature>
<dbReference type="Pfam" id="PF04214">
    <property type="entry name" value="DUF411"/>
    <property type="match status" value="1"/>
</dbReference>
<evidence type="ECO:0000313" key="2">
    <source>
        <dbReference type="EMBL" id="RJG14240.1"/>
    </source>
</evidence>
<comment type="caution">
    <text evidence="2">The sequence shown here is derived from an EMBL/GenBank/DDBJ whole genome shotgun (WGS) entry which is preliminary data.</text>
</comment>
<evidence type="ECO:0000313" key="3">
    <source>
        <dbReference type="Proteomes" id="UP000284021"/>
    </source>
</evidence>
<organism evidence="2 3">
    <name type="scientific">Pseudomonas cavernicola</name>
    <dbReference type="NCBI Taxonomy" id="2320866"/>
    <lineage>
        <taxon>Bacteria</taxon>
        <taxon>Pseudomonadati</taxon>
        <taxon>Pseudomonadota</taxon>
        <taxon>Gammaproteobacteria</taxon>
        <taxon>Pseudomonadales</taxon>
        <taxon>Pseudomonadaceae</taxon>
        <taxon>Pseudomonas</taxon>
    </lineage>
</organism>
<accession>A0A418XP46</accession>